<keyword evidence="4" id="KW-0732">Signal</keyword>
<evidence type="ECO:0000256" key="1">
    <source>
        <dbReference type="ARBA" id="ARBA00004196"/>
    </source>
</evidence>
<keyword evidence="3" id="KW-0813">Transport</keyword>
<reference evidence="6 7" key="1">
    <citation type="journal article" date="2006" name="Nat. Biotechnol.">
        <title>The genome and transcriptomes of the anti-tumor agent Clostridium novyi-NT.</title>
        <authorList>
            <person name="Bettegowda C."/>
            <person name="Huang X."/>
            <person name="Lin J."/>
            <person name="Cheong I."/>
            <person name="Kohli M."/>
            <person name="Szabo S.A."/>
            <person name="Zhang X."/>
            <person name="Diaz L.A. Jr."/>
            <person name="Velculescu V.E."/>
            <person name="Parmigiani G."/>
            <person name="Kinzler K.W."/>
            <person name="Vogelstein B."/>
            <person name="Zhou S."/>
        </authorList>
    </citation>
    <scope>NUCLEOTIDE SEQUENCE [LARGE SCALE GENOMIC DNA]</scope>
    <source>
        <strain evidence="6 7">NT</strain>
    </source>
</reference>
<sequence length="569" mass="63159">MHKLYIQTKGEYKVKKKVLAVLPTAALATTMLFTGCGSASKGAKEAGKTTAQSGGTLNVDLPEIKTLDSAQSQDNISATPIGAAFEGLTRANNGKMELAAAKECKVSDDKKTYTFTLRDLNWTDGKPVTAKDFEYAWKRLVDPKTKAPYSTFINGIVKNASKISEGKGNPEELGVKAKDDKTLVVTLEKPVPFFEELTAFTALFPVRRDIVEAQGEKYGSDPTKMVFNGPFVVESWQKGGKTVLKKNDKYYDAKDVKLDGVVFQDIKELPTKYQMFSAKQLDSIGATGEYREKLKMDGEKGKCVFKTAKTPSAFYMIYNMNGKNKLLTNPKIRLALSLAMDRETYVNKIYKRGFVAYGLIPETIKCIDKDFRAEVPEPLKAVIAEKKDPKALFVEGLKELKMDPDPSKYTLNYMSQGAAAFDKQSGEYFQNQWKTKIGVNVNITQPASFSDYLTKCQSGEFEIAMSGWGADYNDPSSMTDVFSKSNGNNHSKYYNAKYEEIIAKANAELDPAKRLDLFKQAEQLLVVEDAGIAPVFYKDLSSAEQNYVKGIQNPAFGASMELKWASIEK</sequence>
<dbReference type="KEGG" id="cno:NT01CX_1740"/>
<feature type="domain" description="Solute-binding protein family 5" evidence="5">
    <location>
        <begin position="98"/>
        <end position="489"/>
    </location>
</feature>
<dbReference type="CDD" id="cd08504">
    <property type="entry name" value="PBP2_OppA"/>
    <property type="match status" value="1"/>
</dbReference>
<comment type="subcellular location">
    <subcellularLocation>
        <location evidence="1">Cell envelope</location>
    </subcellularLocation>
</comment>
<dbReference type="GO" id="GO:1904680">
    <property type="term" value="F:peptide transmembrane transporter activity"/>
    <property type="evidence" value="ECO:0007669"/>
    <property type="project" value="TreeGrafter"/>
</dbReference>
<dbReference type="GO" id="GO:0030313">
    <property type="term" value="C:cell envelope"/>
    <property type="evidence" value="ECO:0007669"/>
    <property type="project" value="UniProtKB-SubCell"/>
</dbReference>
<evidence type="ECO:0000256" key="4">
    <source>
        <dbReference type="ARBA" id="ARBA00022729"/>
    </source>
</evidence>
<dbReference type="GO" id="GO:0015833">
    <property type="term" value="P:peptide transport"/>
    <property type="evidence" value="ECO:0007669"/>
    <property type="project" value="TreeGrafter"/>
</dbReference>
<comment type="similarity">
    <text evidence="2">Belongs to the bacterial solute-binding protein 5 family.</text>
</comment>
<dbReference type="STRING" id="386415.NT01CX_1740"/>
<dbReference type="GO" id="GO:0043190">
    <property type="term" value="C:ATP-binding cassette (ABC) transporter complex"/>
    <property type="evidence" value="ECO:0007669"/>
    <property type="project" value="InterPro"/>
</dbReference>
<organism evidence="6 7">
    <name type="scientific">Clostridium novyi (strain NT)</name>
    <dbReference type="NCBI Taxonomy" id="386415"/>
    <lineage>
        <taxon>Bacteria</taxon>
        <taxon>Bacillati</taxon>
        <taxon>Bacillota</taxon>
        <taxon>Clostridia</taxon>
        <taxon>Eubacteriales</taxon>
        <taxon>Clostridiaceae</taxon>
        <taxon>Clostridium</taxon>
    </lineage>
</organism>
<protein>
    <submittedName>
        <fullName evidence="6">ABC-type dipeptide/oligopeptide/nickel transport systems, periplasmic components</fullName>
    </submittedName>
</protein>
<dbReference type="InterPro" id="IPR039424">
    <property type="entry name" value="SBP_5"/>
</dbReference>
<dbReference type="PANTHER" id="PTHR30290">
    <property type="entry name" value="PERIPLASMIC BINDING COMPONENT OF ABC TRANSPORTER"/>
    <property type="match status" value="1"/>
</dbReference>
<dbReference type="eggNOG" id="COG4166">
    <property type="taxonomic scope" value="Bacteria"/>
</dbReference>
<dbReference type="AlphaFoldDB" id="A0PZL7"/>
<dbReference type="Pfam" id="PF00496">
    <property type="entry name" value="SBP_bac_5"/>
    <property type="match status" value="1"/>
</dbReference>
<dbReference type="InterPro" id="IPR030678">
    <property type="entry name" value="Peptide/Ni-bd"/>
</dbReference>
<dbReference type="InterPro" id="IPR000914">
    <property type="entry name" value="SBP_5_dom"/>
</dbReference>
<dbReference type="SUPFAM" id="SSF53850">
    <property type="entry name" value="Periplasmic binding protein-like II"/>
    <property type="match status" value="1"/>
</dbReference>
<evidence type="ECO:0000313" key="6">
    <source>
        <dbReference type="EMBL" id="ABK61678.1"/>
    </source>
</evidence>
<evidence type="ECO:0000313" key="7">
    <source>
        <dbReference type="Proteomes" id="UP000008220"/>
    </source>
</evidence>
<dbReference type="FunFam" id="3.90.76.10:FF:000001">
    <property type="entry name" value="Oligopeptide ABC transporter substrate-binding protein"/>
    <property type="match status" value="1"/>
</dbReference>
<dbReference type="Proteomes" id="UP000008220">
    <property type="component" value="Chromosome"/>
</dbReference>
<gene>
    <name evidence="6" type="ordered locus">NT01CX_1740</name>
</gene>
<dbReference type="GO" id="GO:0042597">
    <property type="term" value="C:periplasmic space"/>
    <property type="evidence" value="ECO:0007669"/>
    <property type="project" value="UniProtKB-ARBA"/>
</dbReference>
<dbReference type="Gene3D" id="3.10.105.10">
    <property type="entry name" value="Dipeptide-binding Protein, Domain 3"/>
    <property type="match status" value="1"/>
</dbReference>
<evidence type="ECO:0000256" key="2">
    <source>
        <dbReference type="ARBA" id="ARBA00005695"/>
    </source>
</evidence>
<dbReference type="PIRSF" id="PIRSF002741">
    <property type="entry name" value="MppA"/>
    <property type="match status" value="1"/>
</dbReference>
<dbReference type="Gene3D" id="3.90.76.10">
    <property type="entry name" value="Dipeptide-binding Protein, Domain 1"/>
    <property type="match status" value="1"/>
</dbReference>
<dbReference type="Gene3D" id="3.40.190.10">
    <property type="entry name" value="Periplasmic binding protein-like II"/>
    <property type="match status" value="1"/>
</dbReference>
<proteinExistence type="inferred from homology"/>
<keyword evidence="7" id="KW-1185">Reference proteome</keyword>
<evidence type="ECO:0000256" key="3">
    <source>
        <dbReference type="ARBA" id="ARBA00022448"/>
    </source>
</evidence>
<dbReference type="PANTHER" id="PTHR30290:SF10">
    <property type="entry name" value="PERIPLASMIC OLIGOPEPTIDE-BINDING PROTEIN-RELATED"/>
    <property type="match status" value="1"/>
</dbReference>
<accession>A0PZL7</accession>
<name>A0PZL7_CLONN</name>
<dbReference type="HOGENOM" id="CLU_017028_0_4_9"/>
<evidence type="ECO:0000259" key="5">
    <source>
        <dbReference type="Pfam" id="PF00496"/>
    </source>
</evidence>
<dbReference type="EMBL" id="CP000382">
    <property type="protein sequence ID" value="ABK61678.1"/>
    <property type="molecule type" value="Genomic_DNA"/>
</dbReference>